<proteinExistence type="predicted"/>
<feature type="region of interest" description="Disordered" evidence="1">
    <location>
        <begin position="42"/>
        <end position="61"/>
    </location>
</feature>
<dbReference type="Proteomes" id="UP001054811">
    <property type="component" value="Chromosome"/>
</dbReference>
<gene>
    <name evidence="2" type="ORF">L2X98_21785</name>
</gene>
<name>A0ABY5NL65_9MICO</name>
<reference evidence="2" key="1">
    <citation type="submission" date="2022-01" db="EMBL/GenBank/DDBJ databases">
        <title>Microbacterium eymi and Microbacterium rhizovicinus sp. nov., isolated from the rhizospheric soil of Elymus tsukushiensis, a plant native to the Dokdo Islands, Republic of Korea.</title>
        <authorList>
            <person name="Hwang Y.J."/>
        </authorList>
    </citation>
    <scope>NUCLEOTIDE SEQUENCE</scope>
    <source>
        <strain evidence="2">KUDC0405</strain>
    </source>
</reference>
<feature type="compositionally biased region" description="Polar residues" evidence="1">
    <location>
        <begin position="51"/>
        <end position="61"/>
    </location>
</feature>
<dbReference type="RefSeq" id="WP_259612443.1">
    <property type="nucleotide sequence ID" value="NZ_CP091139.2"/>
</dbReference>
<sequence>MGMAQAKISAMVRTYRMTVPSRVSRFASTRPMTTEPKTMAAVNHSVRHSDAQNSGSVKILV</sequence>
<accession>A0ABY5NL65</accession>
<protein>
    <submittedName>
        <fullName evidence="2">Uncharacterized protein</fullName>
    </submittedName>
</protein>
<keyword evidence="3" id="KW-1185">Reference proteome</keyword>
<evidence type="ECO:0000256" key="1">
    <source>
        <dbReference type="SAM" id="MobiDB-lite"/>
    </source>
</evidence>
<evidence type="ECO:0000313" key="2">
    <source>
        <dbReference type="EMBL" id="UUT35816.1"/>
    </source>
</evidence>
<evidence type="ECO:0000313" key="3">
    <source>
        <dbReference type="Proteomes" id="UP001054811"/>
    </source>
</evidence>
<dbReference type="EMBL" id="CP091139">
    <property type="protein sequence ID" value="UUT35816.1"/>
    <property type="molecule type" value="Genomic_DNA"/>
</dbReference>
<organism evidence="2 3">
    <name type="scientific">Microbacterium elymi</name>
    <dbReference type="NCBI Taxonomy" id="2909587"/>
    <lineage>
        <taxon>Bacteria</taxon>
        <taxon>Bacillati</taxon>
        <taxon>Actinomycetota</taxon>
        <taxon>Actinomycetes</taxon>
        <taxon>Micrococcales</taxon>
        <taxon>Microbacteriaceae</taxon>
        <taxon>Microbacterium</taxon>
    </lineage>
</organism>